<dbReference type="PANTHER" id="PTHR30502:SF0">
    <property type="entry name" value="PHOSPHOENOLPYRUVATE CARBOXYLASE FAMILY PROTEIN"/>
    <property type="match status" value="1"/>
</dbReference>
<dbReference type="Proteomes" id="UP000644749">
    <property type="component" value="Unassembled WGS sequence"/>
</dbReference>
<protein>
    <recommendedName>
        <fullName evidence="4">HpcH/HpaI aldolase/citrate lyase domain-containing protein</fullName>
    </recommendedName>
</protein>
<evidence type="ECO:0000259" key="4">
    <source>
        <dbReference type="Pfam" id="PF03328"/>
    </source>
</evidence>
<gene>
    <name evidence="5" type="ORF">JL111_15195</name>
</gene>
<accession>A0ABS1S7W0</accession>
<proteinExistence type="inferred from homology"/>
<comment type="caution">
    <text evidence="5">The sequence shown here is derived from an EMBL/GenBank/DDBJ whole genome shotgun (WGS) entry which is preliminary data.</text>
</comment>
<comment type="similarity">
    <text evidence="1">Belongs to the HpcH/HpaI aldolase family.</text>
</comment>
<keyword evidence="2" id="KW-0479">Metal-binding</keyword>
<reference evidence="5 6" key="1">
    <citation type="submission" date="2021-01" db="EMBL/GenBank/DDBJ databases">
        <title>011410 draft genome.</title>
        <authorList>
            <person name="Lang L."/>
        </authorList>
    </citation>
    <scope>NUCLEOTIDE SEQUENCE [LARGE SCALE GENOMIC DNA]</scope>
    <source>
        <strain evidence="5 6">KCTC 42845</strain>
    </source>
</reference>
<name>A0ABS1S7W0_9RHOB</name>
<sequence>MSVEPFLSTNKSLSLAMMLRARLLRQEVIAGAWCTVPHPSVIELMARLDFGFLLLDSEHSSMDTTDLCTLLPATELHDAPTIFRPRSHSAGEMKAALDAGVSGIMVPMIDTAEAAQAVIDVCRYAPLGCRGIGPWRASGYYDDFLDYTAKANDATTLILQIESATGLENVERIAAVPGFEALYVGPADLASSLRLPIGERGEEMRSALCRVAKAARDQGKVAGIDVNSPSDLPELVAMGFTLFTIGSDAGFIQTSGRDLTRELSTHLSPVMA</sequence>
<feature type="domain" description="HpcH/HpaI aldolase/citrate lyase" evidence="4">
    <location>
        <begin position="32"/>
        <end position="249"/>
    </location>
</feature>
<dbReference type="InterPro" id="IPR040442">
    <property type="entry name" value="Pyrv_kinase-like_dom_sf"/>
</dbReference>
<dbReference type="SUPFAM" id="SSF51621">
    <property type="entry name" value="Phosphoenolpyruvate/pyruvate domain"/>
    <property type="match status" value="1"/>
</dbReference>
<evidence type="ECO:0000256" key="1">
    <source>
        <dbReference type="ARBA" id="ARBA00005568"/>
    </source>
</evidence>
<evidence type="ECO:0000256" key="2">
    <source>
        <dbReference type="ARBA" id="ARBA00022723"/>
    </source>
</evidence>
<dbReference type="InterPro" id="IPR050251">
    <property type="entry name" value="HpcH-HpaI_aldolase"/>
</dbReference>
<dbReference type="RefSeq" id="WP_191311586.1">
    <property type="nucleotide sequence ID" value="NZ_BNCL01000014.1"/>
</dbReference>
<evidence type="ECO:0000313" key="5">
    <source>
        <dbReference type="EMBL" id="MBL3674826.1"/>
    </source>
</evidence>
<dbReference type="PANTHER" id="PTHR30502">
    <property type="entry name" value="2-KETO-3-DEOXY-L-RHAMNONATE ALDOLASE"/>
    <property type="match status" value="1"/>
</dbReference>
<evidence type="ECO:0000313" key="6">
    <source>
        <dbReference type="Proteomes" id="UP000644749"/>
    </source>
</evidence>
<dbReference type="InterPro" id="IPR015813">
    <property type="entry name" value="Pyrv/PenolPyrv_kinase-like_dom"/>
</dbReference>
<keyword evidence="3" id="KW-0456">Lyase</keyword>
<dbReference type="EMBL" id="JAESHT010000014">
    <property type="protein sequence ID" value="MBL3674826.1"/>
    <property type="molecule type" value="Genomic_DNA"/>
</dbReference>
<dbReference type="Gene3D" id="3.20.20.60">
    <property type="entry name" value="Phosphoenolpyruvate-binding domains"/>
    <property type="match status" value="1"/>
</dbReference>
<dbReference type="Pfam" id="PF03328">
    <property type="entry name" value="HpcH_HpaI"/>
    <property type="match status" value="1"/>
</dbReference>
<dbReference type="InterPro" id="IPR005000">
    <property type="entry name" value="Aldolase/citrate-lyase_domain"/>
</dbReference>
<keyword evidence="6" id="KW-1185">Reference proteome</keyword>
<evidence type="ECO:0000256" key="3">
    <source>
        <dbReference type="ARBA" id="ARBA00023239"/>
    </source>
</evidence>
<organism evidence="5 6">
    <name type="scientific">Paracoccus aerius</name>
    <dbReference type="NCBI Taxonomy" id="1915382"/>
    <lineage>
        <taxon>Bacteria</taxon>
        <taxon>Pseudomonadati</taxon>
        <taxon>Pseudomonadota</taxon>
        <taxon>Alphaproteobacteria</taxon>
        <taxon>Rhodobacterales</taxon>
        <taxon>Paracoccaceae</taxon>
        <taxon>Paracoccus</taxon>
    </lineage>
</organism>